<feature type="transmembrane region" description="Helical" evidence="1">
    <location>
        <begin position="76"/>
        <end position="97"/>
    </location>
</feature>
<dbReference type="RefSeq" id="WP_271635260.1">
    <property type="nucleotide sequence ID" value="NZ_CP094970.1"/>
</dbReference>
<dbReference type="KEGG" id="sgrg:L0C25_04625"/>
<evidence type="ECO:0000313" key="2">
    <source>
        <dbReference type="EMBL" id="UYM06366.1"/>
    </source>
</evidence>
<dbReference type="EMBL" id="CP094970">
    <property type="protein sequence ID" value="UYM06366.1"/>
    <property type="molecule type" value="Genomic_DNA"/>
</dbReference>
<name>A0AA46TJF3_9ACTN</name>
<evidence type="ECO:0000313" key="3">
    <source>
        <dbReference type="Proteomes" id="UP001164390"/>
    </source>
</evidence>
<gene>
    <name evidence="2" type="ORF">L0C25_04625</name>
</gene>
<sequence length="137" mass="14060">MNAGLKYILVAAAVYLGAIGLALLLVPAQFGVDAVPEDPSSELISLLRLLGGPLLGIAVLNWMSRNADPSAARNTVLLANLVGFGIVAANDIVGVFGGTARDLAKIFLVVHLAFALAFAVSWLRDSSGSRGASSLTT</sequence>
<evidence type="ECO:0008006" key="4">
    <source>
        <dbReference type="Google" id="ProtNLM"/>
    </source>
</evidence>
<keyword evidence="3" id="KW-1185">Reference proteome</keyword>
<accession>A0AA46TJF3</accession>
<protein>
    <recommendedName>
        <fullName evidence="4">DUF4345 domain-containing protein</fullName>
    </recommendedName>
</protein>
<keyword evidence="1" id="KW-1133">Transmembrane helix</keyword>
<keyword evidence="1" id="KW-0812">Transmembrane</keyword>
<evidence type="ECO:0000256" key="1">
    <source>
        <dbReference type="SAM" id="Phobius"/>
    </source>
</evidence>
<reference evidence="2" key="1">
    <citation type="submission" date="2022-01" db="EMBL/GenBank/DDBJ databases">
        <title>Nocardioidaceae gen. sp. A5X3R13.</title>
        <authorList>
            <person name="Lopez Marin M.A."/>
            <person name="Uhlik O."/>
        </authorList>
    </citation>
    <scope>NUCLEOTIDE SEQUENCE</scope>
    <source>
        <strain evidence="2">A5X3R13</strain>
    </source>
</reference>
<proteinExistence type="predicted"/>
<organism evidence="2 3">
    <name type="scientific">Solicola gregarius</name>
    <dbReference type="NCBI Taxonomy" id="2908642"/>
    <lineage>
        <taxon>Bacteria</taxon>
        <taxon>Bacillati</taxon>
        <taxon>Actinomycetota</taxon>
        <taxon>Actinomycetes</taxon>
        <taxon>Propionibacteriales</taxon>
        <taxon>Nocardioidaceae</taxon>
        <taxon>Solicola</taxon>
    </lineage>
</organism>
<keyword evidence="1" id="KW-0472">Membrane</keyword>
<dbReference type="Proteomes" id="UP001164390">
    <property type="component" value="Chromosome"/>
</dbReference>
<feature type="transmembrane region" description="Helical" evidence="1">
    <location>
        <begin position="7"/>
        <end position="26"/>
    </location>
</feature>
<feature type="transmembrane region" description="Helical" evidence="1">
    <location>
        <begin position="46"/>
        <end position="64"/>
    </location>
</feature>
<feature type="transmembrane region" description="Helical" evidence="1">
    <location>
        <begin position="103"/>
        <end position="123"/>
    </location>
</feature>
<dbReference type="AlphaFoldDB" id="A0AA46TJF3"/>